<dbReference type="InterPro" id="IPR052163">
    <property type="entry name" value="DGC-Regulatory_Protein"/>
</dbReference>
<proteinExistence type="predicted"/>
<evidence type="ECO:0000259" key="2">
    <source>
        <dbReference type="PROSITE" id="PS50887"/>
    </source>
</evidence>
<reference evidence="3" key="1">
    <citation type="submission" date="2020-10" db="EMBL/GenBank/DDBJ databases">
        <title>Connecting structure to function with the recovery of over 1000 high-quality activated sludge metagenome-assembled genomes encoding full-length rRNA genes using long-read sequencing.</title>
        <authorList>
            <person name="Singleton C.M."/>
            <person name="Petriglieri F."/>
            <person name="Kristensen J.M."/>
            <person name="Kirkegaard R.H."/>
            <person name="Michaelsen T.Y."/>
            <person name="Andersen M.H."/>
            <person name="Karst S.M."/>
            <person name="Dueholm M.S."/>
            <person name="Nielsen P.H."/>
            <person name="Albertsen M."/>
        </authorList>
    </citation>
    <scope>NUCLEOTIDE SEQUENCE</scope>
    <source>
        <strain evidence="3">Hirt_18-Q3-R61-65_BATAC.395</strain>
    </source>
</reference>
<evidence type="ECO:0000313" key="3">
    <source>
        <dbReference type="EMBL" id="MBK8524992.1"/>
    </source>
</evidence>
<dbReference type="Gene3D" id="3.30.70.270">
    <property type="match status" value="1"/>
</dbReference>
<protein>
    <submittedName>
        <fullName evidence="3">GGDEF domain-containing protein</fullName>
    </submittedName>
</protein>
<feature type="domain" description="GGDEF" evidence="2">
    <location>
        <begin position="1"/>
        <end position="86"/>
    </location>
</feature>
<dbReference type="SUPFAM" id="SSF55073">
    <property type="entry name" value="Nucleotide cyclase"/>
    <property type="match status" value="1"/>
</dbReference>
<name>A0A9D7K5F8_9PROT</name>
<dbReference type="PROSITE" id="PS50887">
    <property type="entry name" value="GGDEF"/>
    <property type="match status" value="1"/>
</dbReference>
<sequence>MPCLPRALLPADSALVVARKILAAIELPFVLDAGTAEISVSLGMALSPNHGQSAEALLAAADAALYAARPLAATLGGWQRLVARTRPKRTRSPKSPVNPVWACPSKGRLRPMPR</sequence>
<gene>
    <name evidence="3" type="ORF">IPL58_13575</name>
</gene>
<feature type="region of interest" description="Disordered" evidence="1">
    <location>
        <begin position="84"/>
        <end position="114"/>
    </location>
</feature>
<evidence type="ECO:0000256" key="1">
    <source>
        <dbReference type="SAM" id="MobiDB-lite"/>
    </source>
</evidence>
<dbReference type="InterPro" id="IPR029787">
    <property type="entry name" value="Nucleotide_cyclase"/>
</dbReference>
<dbReference type="InterPro" id="IPR043128">
    <property type="entry name" value="Rev_trsase/Diguanyl_cyclase"/>
</dbReference>
<organism evidence="3 4">
    <name type="scientific">Candidatus Proximibacter danicus</name>
    <dbReference type="NCBI Taxonomy" id="2954365"/>
    <lineage>
        <taxon>Bacteria</taxon>
        <taxon>Pseudomonadati</taxon>
        <taxon>Pseudomonadota</taxon>
        <taxon>Betaproteobacteria</taxon>
        <taxon>Candidatus Proximibacter</taxon>
    </lineage>
</organism>
<evidence type="ECO:0000313" key="4">
    <source>
        <dbReference type="Proteomes" id="UP000886689"/>
    </source>
</evidence>
<dbReference type="PANTHER" id="PTHR46663:SF2">
    <property type="entry name" value="GGDEF DOMAIN-CONTAINING PROTEIN"/>
    <property type="match status" value="1"/>
</dbReference>
<accession>A0A9D7K5F8</accession>
<comment type="caution">
    <text evidence="3">The sequence shown here is derived from an EMBL/GenBank/DDBJ whole genome shotgun (WGS) entry which is preliminary data.</text>
</comment>
<dbReference type="Pfam" id="PF00990">
    <property type="entry name" value="GGDEF"/>
    <property type="match status" value="1"/>
</dbReference>
<dbReference type="AlphaFoldDB" id="A0A9D7K5F8"/>
<dbReference type="Proteomes" id="UP000886689">
    <property type="component" value="Unassembled WGS sequence"/>
</dbReference>
<dbReference type="InterPro" id="IPR000160">
    <property type="entry name" value="GGDEF_dom"/>
</dbReference>
<dbReference type="EMBL" id="JADJUC010000020">
    <property type="protein sequence ID" value="MBK8524992.1"/>
    <property type="molecule type" value="Genomic_DNA"/>
</dbReference>
<dbReference type="PANTHER" id="PTHR46663">
    <property type="entry name" value="DIGUANYLATE CYCLASE DGCT-RELATED"/>
    <property type="match status" value="1"/>
</dbReference>